<accession>A0A0B0PQ36</accession>
<sequence length="28" mass="3249">MMVGLCAETIKYRGLFRTIQWDGFVVTL</sequence>
<dbReference type="EMBL" id="KN439910">
    <property type="protein sequence ID" value="KHG27105.1"/>
    <property type="molecule type" value="Genomic_DNA"/>
</dbReference>
<dbReference type="AlphaFoldDB" id="A0A0B0PQ36"/>
<keyword evidence="2" id="KW-1185">Reference proteome</keyword>
<organism evidence="1 2">
    <name type="scientific">Gossypium arboreum</name>
    <name type="common">Tree cotton</name>
    <name type="synonym">Gossypium nanking</name>
    <dbReference type="NCBI Taxonomy" id="29729"/>
    <lineage>
        <taxon>Eukaryota</taxon>
        <taxon>Viridiplantae</taxon>
        <taxon>Streptophyta</taxon>
        <taxon>Embryophyta</taxon>
        <taxon>Tracheophyta</taxon>
        <taxon>Spermatophyta</taxon>
        <taxon>Magnoliopsida</taxon>
        <taxon>eudicotyledons</taxon>
        <taxon>Gunneridae</taxon>
        <taxon>Pentapetalae</taxon>
        <taxon>rosids</taxon>
        <taxon>malvids</taxon>
        <taxon>Malvales</taxon>
        <taxon>Malvaceae</taxon>
        <taxon>Malvoideae</taxon>
        <taxon>Gossypium</taxon>
    </lineage>
</organism>
<name>A0A0B0PQ36_GOSAR</name>
<reference evidence="2" key="1">
    <citation type="submission" date="2014-09" db="EMBL/GenBank/DDBJ databases">
        <authorList>
            <person name="Mudge J."/>
            <person name="Ramaraj T."/>
            <person name="Lindquist I.E."/>
            <person name="Bharti A.K."/>
            <person name="Sundararajan A."/>
            <person name="Cameron C.T."/>
            <person name="Woodward J.E."/>
            <person name="May G.D."/>
            <person name="Brubaker C."/>
            <person name="Broadhvest J."/>
            <person name="Wilkins T.A."/>
        </authorList>
    </citation>
    <scope>NUCLEOTIDE SEQUENCE</scope>
    <source>
        <strain evidence="2">cv. AKA8401</strain>
    </source>
</reference>
<dbReference type="Proteomes" id="UP000032142">
    <property type="component" value="Unassembled WGS sequence"/>
</dbReference>
<protein>
    <submittedName>
        <fullName evidence="1">Uncharacterized protein</fullName>
    </submittedName>
</protein>
<evidence type="ECO:0000313" key="1">
    <source>
        <dbReference type="EMBL" id="KHG27105.1"/>
    </source>
</evidence>
<proteinExistence type="predicted"/>
<gene>
    <name evidence="1" type="ORF">F383_33414</name>
</gene>
<evidence type="ECO:0000313" key="2">
    <source>
        <dbReference type="Proteomes" id="UP000032142"/>
    </source>
</evidence>